<evidence type="ECO:0000313" key="2">
    <source>
        <dbReference type="EMBL" id="DAE28054.1"/>
    </source>
</evidence>
<evidence type="ECO:0000256" key="1">
    <source>
        <dbReference type="SAM" id="MobiDB-lite"/>
    </source>
</evidence>
<dbReference type="EMBL" id="BK015849">
    <property type="protein sequence ID" value="DAE28054.1"/>
    <property type="molecule type" value="Genomic_DNA"/>
</dbReference>
<reference evidence="2" key="1">
    <citation type="journal article" date="2021" name="Proc. Natl. Acad. Sci. U.S.A.">
        <title>A Catalog of Tens of Thousands of Viruses from Human Metagenomes Reveals Hidden Associations with Chronic Diseases.</title>
        <authorList>
            <person name="Tisza M.J."/>
            <person name="Buck C.B."/>
        </authorList>
    </citation>
    <scope>NUCLEOTIDE SEQUENCE</scope>
    <source>
        <strain evidence="2">Ct4yW2</strain>
    </source>
</reference>
<proteinExistence type="predicted"/>
<organism evidence="2">
    <name type="scientific">Myoviridae sp. ct4yW2</name>
    <dbReference type="NCBI Taxonomy" id="2827286"/>
    <lineage>
        <taxon>Viruses</taxon>
        <taxon>Duplodnaviria</taxon>
        <taxon>Heunggongvirae</taxon>
        <taxon>Uroviricota</taxon>
        <taxon>Caudoviricetes</taxon>
    </lineage>
</organism>
<feature type="region of interest" description="Disordered" evidence="1">
    <location>
        <begin position="17"/>
        <end position="36"/>
    </location>
</feature>
<feature type="compositionally biased region" description="Polar residues" evidence="1">
    <location>
        <begin position="25"/>
        <end position="36"/>
    </location>
</feature>
<name>A0A8S5R9F7_9CAUD</name>
<sequence>MISSIRSFRSALFSHHFTSRRKASRTASYSCCSSGP</sequence>
<accession>A0A8S5R9F7</accession>
<protein>
    <submittedName>
        <fullName evidence="2">Uncharacterized protein</fullName>
    </submittedName>
</protein>